<feature type="compositionally biased region" description="Basic and acidic residues" evidence="1">
    <location>
        <begin position="352"/>
        <end position="361"/>
    </location>
</feature>
<accession>A0A9P0JEB0</accession>
<proteinExistence type="predicted"/>
<gene>
    <name evidence="3" type="ORF">APHIGO_LOCUS11742</name>
</gene>
<evidence type="ECO:0000313" key="4">
    <source>
        <dbReference type="Proteomes" id="UP001154329"/>
    </source>
</evidence>
<feature type="region of interest" description="Disordered" evidence="1">
    <location>
        <begin position="400"/>
        <end position="428"/>
    </location>
</feature>
<organism evidence="3 4">
    <name type="scientific">Aphis gossypii</name>
    <name type="common">Cotton aphid</name>
    <dbReference type="NCBI Taxonomy" id="80765"/>
    <lineage>
        <taxon>Eukaryota</taxon>
        <taxon>Metazoa</taxon>
        <taxon>Ecdysozoa</taxon>
        <taxon>Arthropoda</taxon>
        <taxon>Hexapoda</taxon>
        <taxon>Insecta</taxon>
        <taxon>Pterygota</taxon>
        <taxon>Neoptera</taxon>
        <taxon>Paraneoptera</taxon>
        <taxon>Hemiptera</taxon>
        <taxon>Sternorrhyncha</taxon>
        <taxon>Aphidomorpha</taxon>
        <taxon>Aphidoidea</taxon>
        <taxon>Aphididae</taxon>
        <taxon>Aphidini</taxon>
        <taxon>Aphis</taxon>
        <taxon>Aphis</taxon>
    </lineage>
</organism>
<feature type="compositionally biased region" description="Pro residues" evidence="1">
    <location>
        <begin position="131"/>
        <end position="145"/>
    </location>
</feature>
<reference evidence="3" key="1">
    <citation type="submission" date="2022-02" db="EMBL/GenBank/DDBJ databases">
        <authorList>
            <person name="King R."/>
        </authorList>
    </citation>
    <scope>NUCLEOTIDE SEQUENCE</scope>
</reference>
<feature type="region of interest" description="Disordered" evidence="1">
    <location>
        <begin position="299"/>
        <end position="361"/>
    </location>
</feature>
<evidence type="ECO:0000256" key="1">
    <source>
        <dbReference type="SAM" id="MobiDB-lite"/>
    </source>
</evidence>
<feature type="compositionally biased region" description="Low complexity" evidence="1">
    <location>
        <begin position="404"/>
        <end position="417"/>
    </location>
</feature>
<feature type="region of interest" description="Disordered" evidence="1">
    <location>
        <begin position="28"/>
        <end position="51"/>
    </location>
</feature>
<evidence type="ECO:0000256" key="2">
    <source>
        <dbReference type="SAM" id="SignalP"/>
    </source>
</evidence>
<reference evidence="3" key="2">
    <citation type="submission" date="2022-10" db="EMBL/GenBank/DDBJ databases">
        <authorList>
            <consortium name="ENA_rothamsted_submissions"/>
            <consortium name="culmorum"/>
            <person name="King R."/>
        </authorList>
    </citation>
    <scope>NUCLEOTIDE SEQUENCE</scope>
</reference>
<name>A0A9P0JEB0_APHGO</name>
<evidence type="ECO:0000313" key="3">
    <source>
        <dbReference type="EMBL" id="CAH1738390.1"/>
    </source>
</evidence>
<keyword evidence="2" id="KW-0732">Signal</keyword>
<protein>
    <submittedName>
        <fullName evidence="3">Uncharacterized protein</fullName>
    </submittedName>
</protein>
<feature type="region of interest" description="Disordered" evidence="1">
    <location>
        <begin position="79"/>
        <end position="151"/>
    </location>
</feature>
<dbReference type="AlphaFoldDB" id="A0A9P0JEB0"/>
<keyword evidence="4" id="KW-1185">Reference proteome</keyword>
<sequence>MKTDNKMVLIFLSFLAVARCTDLQPLASSDEENRLEPTAGVVDGGDPQHPETIVAESTTTAAAVDGHRSGRQFYQQPFAYQPYPQRRAYHKSPGHSKKRLNKYRTKPGGGGGGGRRGLRPRRRPSMSGPPLSMPGPPTMSGPPPQSMATGSRYRRLPGLAPVMRPQHVNYIDAAGGADYDDGFEPAPLMPVPSFDYGEFDHESANNFAYGPQTVAAGGGRSRKRPVAASASAVGYADETRPTAIVHVPVRVVRPVALPTPSTTAAAEVTTDPMEKLRRLVHEAMDEHFANRHQELYGEGFGKQQQHQSNSQQVYSAKYKRQQAEKHNQPQWSAADAVRPAAATQSPSAAVKTAKDADVDADGSDDRLTLAEISAYMGAKPAETVLSAGGHRYVLSDALQQSYRHQQQQHHQQQQQQHSNSNSTTAARTVISRSTCVTFRRSRRFTSCRPRGGHTSKRT</sequence>
<feature type="compositionally biased region" description="Basic residues" evidence="1">
    <location>
        <begin position="87"/>
        <end position="105"/>
    </location>
</feature>
<dbReference type="EMBL" id="OU899037">
    <property type="protein sequence ID" value="CAH1738390.1"/>
    <property type="molecule type" value="Genomic_DNA"/>
</dbReference>
<dbReference type="Proteomes" id="UP001154329">
    <property type="component" value="Chromosome 4"/>
</dbReference>
<feature type="chain" id="PRO_5040250574" evidence="2">
    <location>
        <begin position="21"/>
        <end position="458"/>
    </location>
</feature>
<feature type="compositionally biased region" description="Low complexity" evidence="1">
    <location>
        <begin position="303"/>
        <end position="312"/>
    </location>
</feature>
<feature type="signal peptide" evidence="2">
    <location>
        <begin position="1"/>
        <end position="20"/>
    </location>
</feature>